<keyword evidence="1" id="KW-0812">Transmembrane</keyword>
<proteinExistence type="predicted"/>
<evidence type="ECO:0000256" key="1">
    <source>
        <dbReference type="SAM" id="Phobius"/>
    </source>
</evidence>
<evidence type="ECO:0000313" key="3">
    <source>
        <dbReference type="Proteomes" id="UP000280405"/>
    </source>
</evidence>
<dbReference type="AlphaFoldDB" id="A0A3A8ENW2"/>
<comment type="caution">
    <text evidence="2">The sequence shown here is derived from an EMBL/GenBank/DDBJ whole genome shotgun (WGS) entry which is preliminary data.</text>
</comment>
<dbReference type="Proteomes" id="UP000280405">
    <property type="component" value="Unassembled WGS sequence"/>
</dbReference>
<accession>A0A3A8ENW2</accession>
<sequence length="383" mass="45148">MIKQYWQFIWGLQYNAERFFNEQINYYDISHPWTNQSCDVFLVRDFQTNSLLYDSIDNLVLHFAEQQFKHCSLYPLSIIFPNRPLTKHHSFEFVNNDAPVAVFKNNWNKAFALIQIEQEKPSKEICPIGDPREFWSPTSSQSQTPTFGLFTLIELNQSQKNECHLFDQNLTWNSLIENIHIDLMQSDFASSLGINFQYTNNLYFNGYDHQNIPLLPSHTLPNNLGFSLIQMLNPIEDRIKSFTNIRNENSDYRFYSTEQHALFEKFKTQKNQLHTQLICFTANHMESAMHFSKLQKQQLEQWEKASIHVEEIQNHIQVAQDAEQRKTEQPITAARAFIITSIFIIVLFTIFYGLYWLVSKFEFIKFVAITAGAISFLYILSKK</sequence>
<feature type="transmembrane region" description="Helical" evidence="1">
    <location>
        <begin position="363"/>
        <end position="380"/>
    </location>
</feature>
<keyword evidence="1" id="KW-0472">Membrane</keyword>
<evidence type="ECO:0000313" key="2">
    <source>
        <dbReference type="EMBL" id="RKG36577.1"/>
    </source>
</evidence>
<name>A0A3A8ENW2_9GAMM</name>
<gene>
    <name evidence="2" type="ORF">D7V20_14315</name>
</gene>
<keyword evidence="1" id="KW-1133">Transmembrane helix</keyword>
<organism evidence="2 3">
    <name type="scientific">Acinetobacter rongchengensis</name>
    <dbReference type="NCBI Taxonomy" id="2419601"/>
    <lineage>
        <taxon>Bacteria</taxon>
        <taxon>Pseudomonadati</taxon>
        <taxon>Pseudomonadota</taxon>
        <taxon>Gammaproteobacteria</taxon>
        <taxon>Moraxellales</taxon>
        <taxon>Moraxellaceae</taxon>
        <taxon>Acinetobacter</taxon>
    </lineage>
</organism>
<keyword evidence="3" id="KW-1185">Reference proteome</keyword>
<feature type="transmembrane region" description="Helical" evidence="1">
    <location>
        <begin position="336"/>
        <end position="357"/>
    </location>
</feature>
<reference evidence="2 3" key="1">
    <citation type="submission" date="2018-09" db="EMBL/GenBank/DDBJ databases">
        <title>The draft genome of Acinetobacter spp. strains.</title>
        <authorList>
            <person name="Qin J."/>
            <person name="Feng Y."/>
            <person name="Zong Z."/>
        </authorList>
    </citation>
    <scope>NUCLEOTIDE SEQUENCE [LARGE SCALE GENOMIC DNA]</scope>
    <source>
        <strain evidence="2 3">WCHAc060115</strain>
    </source>
</reference>
<dbReference type="EMBL" id="RAXT01000040">
    <property type="protein sequence ID" value="RKG36577.1"/>
    <property type="molecule type" value="Genomic_DNA"/>
</dbReference>
<protein>
    <submittedName>
        <fullName evidence="2">Uncharacterized protein</fullName>
    </submittedName>
</protein>